<dbReference type="Proteomes" id="UP000000305">
    <property type="component" value="Unassembled WGS sequence"/>
</dbReference>
<accession>E9FRW7</accession>
<reference evidence="1 2" key="1">
    <citation type="journal article" date="2011" name="Science">
        <title>The ecoresponsive genome of Daphnia pulex.</title>
        <authorList>
            <person name="Colbourne J.K."/>
            <person name="Pfrender M.E."/>
            <person name="Gilbert D."/>
            <person name="Thomas W.K."/>
            <person name="Tucker A."/>
            <person name="Oakley T.H."/>
            <person name="Tokishita S."/>
            <person name="Aerts A."/>
            <person name="Arnold G.J."/>
            <person name="Basu M.K."/>
            <person name="Bauer D.J."/>
            <person name="Caceres C.E."/>
            <person name="Carmel L."/>
            <person name="Casola C."/>
            <person name="Choi J.H."/>
            <person name="Detter J.C."/>
            <person name="Dong Q."/>
            <person name="Dusheyko S."/>
            <person name="Eads B.D."/>
            <person name="Frohlich T."/>
            <person name="Geiler-Samerotte K.A."/>
            <person name="Gerlach D."/>
            <person name="Hatcher P."/>
            <person name="Jogdeo S."/>
            <person name="Krijgsveld J."/>
            <person name="Kriventseva E.V."/>
            <person name="Kultz D."/>
            <person name="Laforsch C."/>
            <person name="Lindquist E."/>
            <person name="Lopez J."/>
            <person name="Manak J.R."/>
            <person name="Muller J."/>
            <person name="Pangilinan J."/>
            <person name="Patwardhan R.P."/>
            <person name="Pitluck S."/>
            <person name="Pritham E.J."/>
            <person name="Rechtsteiner A."/>
            <person name="Rho M."/>
            <person name="Rogozin I.B."/>
            <person name="Sakarya O."/>
            <person name="Salamov A."/>
            <person name="Schaack S."/>
            <person name="Shapiro H."/>
            <person name="Shiga Y."/>
            <person name="Skalitzky C."/>
            <person name="Smith Z."/>
            <person name="Souvorov A."/>
            <person name="Sung W."/>
            <person name="Tang Z."/>
            <person name="Tsuchiya D."/>
            <person name="Tu H."/>
            <person name="Vos H."/>
            <person name="Wang M."/>
            <person name="Wolf Y.I."/>
            <person name="Yamagata H."/>
            <person name="Yamada T."/>
            <person name="Ye Y."/>
            <person name="Shaw J.R."/>
            <person name="Andrews J."/>
            <person name="Crease T.J."/>
            <person name="Tang H."/>
            <person name="Lucas S.M."/>
            <person name="Robertson H.M."/>
            <person name="Bork P."/>
            <person name="Koonin E.V."/>
            <person name="Zdobnov E.M."/>
            <person name="Grigoriev I.V."/>
            <person name="Lynch M."/>
            <person name="Boore J.L."/>
        </authorList>
    </citation>
    <scope>NUCLEOTIDE SEQUENCE [LARGE SCALE GENOMIC DNA]</scope>
</reference>
<dbReference type="InParanoid" id="E9FRW7"/>
<dbReference type="EMBL" id="GL732523">
    <property type="protein sequence ID" value="EFX89919.1"/>
    <property type="molecule type" value="Genomic_DNA"/>
</dbReference>
<dbReference type="AlphaFoldDB" id="E9FRW7"/>
<evidence type="ECO:0000313" key="1">
    <source>
        <dbReference type="EMBL" id="EFX89919.1"/>
    </source>
</evidence>
<dbReference type="KEGG" id="dpx:DAPPUDRAFT_232091"/>
<keyword evidence="2" id="KW-1185">Reference proteome</keyword>
<protein>
    <submittedName>
        <fullName evidence="1">Uncharacterized protein</fullName>
    </submittedName>
</protein>
<proteinExistence type="predicted"/>
<dbReference type="HOGENOM" id="CLU_2851908_0_0_1"/>
<gene>
    <name evidence="1" type="ORF">DAPPUDRAFT_232091</name>
</gene>
<evidence type="ECO:0000313" key="2">
    <source>
        <dbReference type="Proteomes" id="UP000000305"/>
    </source>
</evidence>
<organism evidence="1 2">
    <name type="scientific">Daphnia pulex</name>
    <name type="common">Water flea</name>
    <dbReference type="NCBI Taxonomy" id="6669"/>
    <lineage>
        <taxon>Eukaryota</taxon>
        <taxon>Metazoa</taxon>
        <taxon>Ecdysozoa</taxon>
        <taxon>Arthropoda</taxon>
        <taxon>Crustacea</taxon>
        <taxon>Branchiopoda</taxon>
        <taxon>Diplostraca</taxon>
        <taxon>Cladocera</taxon>
        <taxon>Anomopoda</taxon>
        <taxon>Daphniidae</taxon>
        <taxon>Daphnia</taxon>
    </lineage>
</organism>
<name>E9FRW7_DAPPU</name>
<sequence>MMVDATPAAAAVATNPAPYKDVRISACRVEQQHTSPHLVEVCMVRRWEPNEPSRKHMEQERRMLD</sequence>